<reference evidence="1 2" key="1">
    <citation type="journal article" date="2018" name="PLoS Genet.">
        <title>Population sequencing reveals clonal diversity and ancestral inbreeding in the grapevine cultivar Chardonnay.</title>
        <authorList>
            <person name="Roach M.J."/>
            <person name="Johnson D.L."/>
            <person name="Bohlmann J."/>
            <person name="van Vuuren H.J."/>
            <person name="Jones S.J."/>
            <person name="Pretorius I.S."/>
            <person name="Schmidt S.A."/>
            <person name="Borneman A.R."/>
        </authorList>
    </citation>
    <scope>NUCLEOTIDE SEQUENCE [LARGE SCALE GENOMIC DNA]</scope>
    <source>
        <strain evidence="2">cv. Chardonnay</strain>
        <tissue evidence="1">Leaf</tissue>
    </source>
</reference>
<organism evidence="1 2">
    <name type="scientific">Vitis vinifera</name>
    <name type="common">Grape</name>
    <dbReference type="NCBI Taxonomy" id="29760"/>
    <lineage>
        <taxon>Eukaryota</taxon>
        <taxon>Viridiplantae</taxon>
        <taxon>Streptophyta</taxon>
        <taxon>Embryophyta</taxon>
        <taxon>Tracheophyta</taxon>
        <taxon>Spermatophyta</taxon>
        <taxon>Magnoliopsida</taxon>
        <taxon>eudicotyledons</taxon>
        <taxon>Gunneridae</taxon>
        <taxon>Pentapetalae</taxon>
        <taxon>rosids</taxon>
        <taxon>Vitales</taxon>
        <taxon>Vitaceae</taxon>
        <taxon>Viteae</taxon>
        <taxon>Vitis</taxon>
    </lineage>
</organism>
<dbReference type="InterPro" id="IPR032675">
    <property type="entry name" value="LRR_dom_sf"/>
</dbReference>
<gene>
    <name evidence="1" type="primary">NOD2</name>
    <name evidence="1" type="ORF">CK203_017011</name>
</gene>
<proteinExistence type="predicted"/>
<dbReference type="SUPFAM" id="SSF52047">
    <property type="entry name" value="RNI-like"/>
    <property type="match status" value="1"/>
</dbReference>
<name>A0A438JNE5_VITVI</name>
<dbReference type="PANTHER" id="PTHR24114:SF2">
    <property type="entry name" value="F-BOX DOMAIN-CONTAINING PROTEIN-RELATED"/>
    <property type="match status" value="1"/>
</dbReference>
<evidence type="ECO:0000313" key="1">
    <source>
        <dbReference type="EMBL" id="RVX10486.1"/>
    </source>
</evidence>
<comment type="caution">
    <text evidence="1">The sequence shown here is derived from an EMBL/GenBank/DDBJ whole genome shotgun (WGS) entry which is preliminary data.</text>
</comment>
<dbReference type="SMART" id="SM00368">
    <property type="entry name" value="LRR_RI"/>
    <property type="match status" value="4"/>
</dbReference>
<dbReference type="Gene3D" id="3.80.10.10">
    <property type="entry name" value="Ribonuclease Inhibitor"/>
    <property type="match status" value="2"/>
</dbReference>
<evidence type="ECO:0000313" key="2">
    <source>
        <dbReference type="Proteomes" id="UP000288805"/>
    </source>
</evidence>
<dbReference type="InterPro" id="IPR052394">
    <property type="entry name" value="LRR-containing"/>
</dbReference>
<dbReference type="EMBL" id="QGNW01000034">
    <property type="protein sequence ID" value="RVX10486.1"/>
    <property type="molecule type" value="Genomic_DNA"/>
</dbReference>
<dbReference type="PANTHER" id="PTHR24114">
    <property type="entry name" value="LEUCINE RICH REPEAT FAMILY PROTEIN"/>
    <property type="match status" value="1"/>
</dbReference>
<dbReference type="InterPro" id="IPR001611">
    <property type="entry name" value="Leu-rich_rpt"/>
</dbReference>
<dbReference type="Proteomes" id="UP000288805">
    <property type="component" value="Unassembled WGS sequence"/>
</dbReference>
<protein>
    <submittedName>
        <fullName evidence="1">Nucleotide-binding oligomerization domain-containing protein 2</fullName>
    </submittedName>
</protein>
<dbReference type="AlphaFoldDB" id="A0A438JNE5"/>
<dbReference type="Pfam" id="PF13516">
    <property type="entry name" value="LRR_6"/>
    <property type="match status" value="2"/>
</dbReference>
<sequence>MQSQRTSLLNMSSHVSQNAEEVSFAANGITAAGLKAFDGVLQSNIVLKTLDLSGNPIGDEGAKVCSGLLELLPKPGINSAFIEWRRECYEDHLEDTYVAILATSYSEVYILYTLPCRQCLCDILIDNAGIQKLQLNSADLGDEGAKAIAEMLKKNSSLRIVELNNNMIDYSGFTSLGGALLENNTIRNIHLNGNYGGALGVAALAKGLEANKSLRGIYALF</sequence>
<accession>A0A438JNE5</accession>